<dbReference type="KEGG" id="prr:AT705_19705"/>
<feature type="chain" id="PRO_5006839723" evidence="1">
    <location>
        <begin position="29"/>
        <end position="488"/>
    </location>
</feature>
<proteinExistence type="predicted"/>
<dbReference type="AlphaFoldDB" id="A0A0U3I5B3"/>
<keyword evidence="1" id="KW-0732">Signal</keyword>
<gene>
    <name evidence="2" type="ORF">AT705_19705</name>
</gene>
<evidence type="ECO:0000313" key="3">
    <source>
        <dbReference type="Proteomes" id="UP000069015"/>
    </source>
</evidence>
<dbReference type="EMBL" id="CP013612">
    <property type="protein sequence ID" value="ALU45190.1"/>
    <property type="molecule type" value="Genomic_DNA"/>
</dbReference>
<reference evidence="2 3" key="1">
    <citation type="submission" date="2015-12" db="EMBL/GenBank/DDBJ databases">
        <title>Complete genome sequence of Pseudoalteromonas rubra SCSIO 6842, harboring a conjugative plasmid.</title>
        <authorList>
            <person name="Li B."/>
            <person name="Wang X."/>
        </authorList>
    </citation>
    <scope>NUCLEOTIDE SEQUENCE [LARGE SCALE GENOMIC DNA]</scope>
    <source>
        <strain evidence="2 3">SCSIO 6842</strain>
    </source>
</reference>
<dbReference type="Proteomes" id="UP000069015">
    <property type="component" value="Chromosome 2"/>
</dbReference>
<organism evidence="2 3">
    <name type="scientific">Pseudoalteromonas rubra</name>
    <dbReference type="NCBI Taxonomy" id="43658"/>
    <lineage>
        <taxon>Bacteria</taxon>
        <taxon>Pseudomonadati</taxon>
        <taxon>Pseudomonadota</taxon>
        <taxon>Gammaproteobacteria</taxon>
        <taxon>Alteromonadales</taxon>
        <taxon>Pseudoalteromonadaceae</taxon>
        <taxon>Pseudoalteromonas</taxon>
    </lineage>
</organism>
<accession>A0A0U3I5B3</accession>
<name>A0A0U3I5B3_9GAMM</name>
<protein>
    <submittedName>
        <fullName evidence="2">Uncharacterized protein</fullName>
    </submittedName>
</protein>
<feature type="signal peptide" evidence="1">
    <location>
        <begin position="1"/>
        <end position="28"/>
    </location>
</feature>
<sequence>MRFNLLSKKSLLACAVSLALFGCGGSNHDDKTETKQGTKDSSVVTEKDKNAVTEKAKTRTITAIDGYLVNAIVCDDQNGNQVCDAGEEIKIQNEKGEELVLTTNAQGQAEVSDSASVIVKVVAGKTIDTDTNNTVSKAYTLVAHADTDIVSPFSTLATLKNVDMDTLAAEVNLDAELIKGDFVAAKSEQTASIAEGSKRIHLVARSVVKLLPEDFSSDENVSEELVKDAVKLVELADQQSLEGIDDIVIEKNEENDTLVINPLVEQTFDLKDLLEQGDGFWYMGSTSHMLFSQEGAEQFQVKDGKLIFPQEVPTEYQIVDGAIVADSDESYMFYLSNDLLLGTDKSQGDMIFLSKQYDVTAENAAKFTVEALTSKPMYTMISEGPSQTDVYHEFMLLENIYNTDGTGKITLVGTDESFDMSWVVTQDGVLEVTFSPDGEEVTESYYRSPSDNAVFLIRAEMENTQPILATQDLALAQEILDNFAQQYQ</sequence>
<evidence type="ECO:0000313" key="2">
    <source>
        <dbReference type="EMBL" id="ALU45190.1"/>
    </source>
</evidence>
<evidence type="ECO:0000256" key="1">
    <source>
        <dbReference type="SAM" id="SignalP"/>
    </source>
</evidence>
<dbReference type="PROSITE" id="PS51257">
    <property type="entry name" value="PROKAR_LIPOPROTEIN"/>
    <property type="match status" value="1"/>
</dbReference>
<dbReference type="RefSeq" id="WP_058798089.1">
    <property type="nucleotide sequence ID" value="NZ_CP013612.1"/>
</dbReference>